<accession>A0AAD9AJD1</accession>
<dbReference type="EMBL" id="JAQOWY010000230">
    <property type="protein sequence ID" value="KAK1846589.1"/>
    <property type="molecule type" value="Genomic_DNA"/>
</dbReference>
<proteinExistence type="predicted"/>
<reference evidence="1" key="1">
    <citation type="submission" date="2023-01" db="EMBL/GenBank/DDBJ databases">
        <title>Colletotrichum chrysophilum M932 genome sequence.</title>
        <authorList>
            <person name="Baroncelli R."/>
        </authorList>
    </citation>
    <scope>NUCLEOTIDE SEQUENCE</scope>
    <source>
        <strain evidence="1">M932</strain>
    </source>
</reference>
<dbReference type="AlphaFoldDB" id="A0AAD9AJD1"/>
<gene>
    <name evidence="1" type="ORF">CCHR01_10753</name>
</gene>
<keyword evidence="2" id="KW-1185">Reference proteome</keyword>
<name>A0AAD9AJD1_9PEZI</name>
<evidence type="ECO:0000313" key="2">
    <source>
        <dbReference type="Proteomes" id="UP001243330"/>
    </source>
</evidence>
<comment type="caution">
    <text evidence="1">The sequence shown here is derived from an EMBL/GenBank/DDBJ whole genome shotgun (WGS) entry which is preliminary data.</text>
</comment>
<protein>
    <submittedName>
        <fullName evidence="1">Uncharacterized protein</fullName>
    </submittedName>
</protein>
<organism evidence="1 2">
    <name type="scientific">Colletotrichum chrysophilum</name>
    <dbReference type="NCBI Taxonomy" id="1836956"/>
    <lineage>
        <taxon>Eukaryota</taxon>
        <taxon>Fungi</taxon>
        <taxon>Dikarya</taxon>
        <taxon>Ascomycota</taxon>
        <taxon>Pezizomycotina</taxon>
        <taxon>Sordariomycetes</taxon>
        <taxon>Hypocreomycetidae</taxon>
        <taxon>Glomerellales</taxon>
        <taxon>Glomerellaceae</taxon>
        <taxon>Colletotrichum</taxon>
        <taxon>Colletotrichum gloeosporioides species complex</taxon>
    </lineage>
</organism>
<sequence>MLVPPPLREEVPRLHELQPVLLRKQLRRRAVQQRVSLRGRRVDLRGRRVRVAPAAEVRLAVLEHRLGEQDRVPDVLQARDADAALGEAAGHHHAGLELVDPVACEDGAVARVEERVVLEEGDGVDGCFQGAGQGCGCSGGGGCHVGVCLADDCQEGRAVLGVLRRREVGGFDVARAAVDDEARLDLDGRRGLALVLHF</sequence>
<evidence type="ECO:0000313" key="1">
    <source>
        <dbReference type="EMBL" id="KAK1846589.1"/>
    </source>
</evidence>
<dbReference type="Proteomes" id="UP001243330">
    <property type="component" value="Unassembled WGS sequence"/>
</dbReference>